<evidence type="ECO:0000259" key="14">
    <source>
        <dbReference type="Pfam" id="PF12637"/>
    </source>
</evidence>
<dbReference type="Proteomes" id="UP000623967">
    <property type="component" value="Unassembled WGS sequence"/>
</dbReference>
<keyword evidence="5" id="KW-0846">Cobalamin</keyword>
<dbReference type="InterPro" id="IPR024434">
    <property type="entry name" value="TSCPD_dom"/>
</dbReference>
<evidence type="ECO:0000259" key="13">
    <source>
        <dbReference type="Pfam" id="PF02867"/>
    </source>
</evidence>
<dbReference type="SUPFAM" id="SSF51998">
    <property type="entry name" value="PFL-like glycyl radical enzymes"/>
    <property type="match status" value="1"/>
</dbReference>
<feature type="domain" description="TSCPD" evidence="14">
    <location>
        <begin position="337"/>
        <end position="432"/>
    </location>
</feature>
<keyword evidence="6" id="KW-0237">DNA synthesis</keyword>
<evidence type="ECO:0000256" key="4">
    <source>
        <dbReference type="ARBA" id="ARBA00014409"/>
    </source>
</evidence>
<evidence type="ECO:0000256" key="5">
    <source>
        <dbReference type="ARBA" id="ARBA00022628"/>
    </source>
</evidence>
<comment type="similarity">
    <text evidence="2">Belongs to the ribonucleoside diphosphate reductase class-2 family.</text>
</comment>
<sequence>MEQGLPEFGVCNLGHFVLSRFYDKENNDVLWNDLERAVRIAVRLQDNIIDYTPYFLEENKQVQLSERRVGIGSMGLGTLMIQLGLRYGSDKGNEFIDKLYKFIAKTAYEASMDYAEEKGAFPKYDYEQFIQSGFMKRLLKEFPHLKNKLKKQGIRNVTLLTQAPTGSTATYINNIPLFRKLFGGSTSGIEPYFSWEYWRAGRLGVNKQTEYIAEQYMKEHNIDNIEDLPDYFVTSMELQASDHVKVQAAIQKWTDSSISKTANCPSDFTIEQTDELYMLSYDLGLKGMTIYRDGSREAQVLATNEEDAKLESHIEAEKLKKLKESKQVENKPLIQKRPKRLYGFTDKVGFSYGDNFGRAYVTINMKDGEVWEVFVSTKIKEVSSLAKALGLMTTKLLRLGGASDNLQQAIDTLTYDQTMGTLPYAIAGILKDIQKEKFELEVKTSNNEGKKFELAECPNCGEKAYDKGNCICSACGVSKCN</sequence>
<feature type="domain" description="Ribonucleotide reductase large subunit C-terminal" evidence="13">
    <location>
        <begin position="7"/>
        <end position="291"/>
    </location>
</feature>
<evidence type="ECO:0000256" key="12">
    <source>
        <dbReference type="ARBA" id="ARBA00047754"/>
    </source>
</evidence>
<comment type="function">
    <text evidence="10">Catalyzes the reduction of ribonucleotides to deoxyribonucleotides. May function to provide a pool of deoxyribonucleotide precursors for DNA repair during oxygen limitation and/or for immediate growth after restoration of oxygen.</text>
</comment>
<dbReference type="EMBL" id="JAESWB010000025">
    <property type="protein sequence ID" value="MBL4951110.1"/>
    <property type="molecule type" value="Genomic_DNA"/>
</dbReference>
<evidence type="ECO:0000256" key="1">
    <source>
        <dbReference type="ARBA" id="ARBA00001922"/>
    </source>
</evidence>
<evidence type="ECO:0000256" key="7">
    <source>
        <dbReference type="ARBA" id="ARBA00022741"/>
    </source>
</evidence>
<dbReference type="RefSeq" id="WP_202652689.1">
    <property type="nucleotide sequence ID" value="NZ_JAESWB010000025.1"/>
</dbReference>
<protein>
    <recommendedName>
        <fullName evidence="4">Vitamin B12-dependent ribonucleotide reductase</fullName>
        <ecNumber evidence="3">1.17.4.1</ecNumber>
    </recommendedName>
    <alternativeName>
        <fullName evidence="11">Ribonucleoside-diphosphate reductase NrdJ</fullName>
    </alternativeName>
</protein>
<accession>A0ABS1TIH1</accession>
<evidence type="ECO:0000313" key="15">
    <source>
        <dbReference type="EMBL" id="MBL4951110.1"/>
    </source>
</evidence>
<evidence type="ECO:0000256" key="9">
    <source>
        <dbReference type="ARBA" id="ARBA00023285"/>
    </source>
</evidence>
<keyword evidence="9" id="KW-0170">Cobalt</keyword>
<proteinExistence type="inferred from homology"/>
<comment type="caution">
    <text evidence="15">The sequence shown here is derived from an EMBL/GenBank/DDBJ whole genome shotgun (WGS) entry which is preliminary data.</text>
</comment>
<name>A0ABS1TIH1_9BACI</name>
<evidence type="ECO:0000256" key="6">
    <source>
        <dbReference type="ARBA" id="ARBA00022634"/>
    </source>
</evidence>
<dbReference type="Pfam" id="PF02867">
    <property type="entry name" value="Ribonuc_red_lgC"/>
    <property type="match status" value="1"/>
</dbReference>
<gene>
    <name evidence="15" type="ORF">JK635_02495</name>
</gene>
<dbReference type="Gene3D" id="3.20.70.20">
    <property type="match status" value="1"/>
</dbReference>
<reference evidence="15 16" key="1">
    <citation type="submission" date="2021-01" db="EMBL/GenBank/DDBJ databases">
        <title>Genome public.</title>
        <authorList>
            <person name="Liu C."/>
            <person name="Sun Q."/>
        </authorList>
    </citation>
    <scope>NUCLEOTIDE SEQUENCE [LARGE SCALE GENOMIC DNA]</scope>
    <source>
        <strain evidence="15 16">YIM B02564</strain>
    </source>
</reference>
<dbReference type="InterPro" id="IPR000788">
    <property type="entry name" value="RNR_lg_C"/>
</dbReference>
<keyword evidence="8" id="KW-0560">Oxidoreductase</keyword>
<dbReference type="EC" id="1.17.4.1" evidence="3"/>
<evidence type="ECO:0000256" key="11">
    <source>
        <dbReference type="ARBA" id="ARBA00033050"/>
    </source>
</evidence>
<organism evidence="15 16">
    <name type="scientific">Neobacillus paridis</name>
    <dbReference type="NCBI Taxonomy" id="2803862"/>
    <lineage>
        <taxon>Bacteria</taxon>
        <taxon>Bacillati</taxon>
        <taxon>Bacillota</taxon>
        <taxon>Bacilli</taxon>
        <taxon>Bacillales</taxon>
        <taxon>Bacillaceae</taxon>
        <taxon>Neobacillus</taxon>
    </lineage>
</organism>
<dbReference type="PRINTS" id="PR01183">
    <property type="entry name" value="RIBORDTASEM1"/>
</dbReference>
<comment type="cofactor">
    <cofactor evidence="1">
        <name>adenosylcob(III)alamin</name>
        <dbReference type="ChEBI" id="CHEBI:18408"/>
    </cofactor>
</comment>
<dbReference type="InterPro" id="IPR050862">
    <property type="entry name" value="RdRp_reductase_class-2"/>
</dbReference>
<keyword evidence="16" id="KW-1185">Reference proteome</keyword>
<evidence type="ECO:0000256" key="2">
    <source>
        <dbReference type="ARBA" id="ARBA00007405"/>
    </source>
</evidence>
<keyword evidence="7" id="KW-0547">Nucleotide-binding</keyword>
<dbReference type="PANTHER" id="PTHR43371:SF1">
    <property type="entry name" value="RIBONUCLEOSIDE-DIPHOSPHATE REDUCTASE"/>
    <property type="match status" value="1"/>
</dbReference>
<dbReference type="Pfam" id="PF12637">
    <property type="entry name" value="TSCPD"/>
    <property type="match status" value="1"/>
</dbReference>
<evidence type="ECO:0000313" key="16">
    <source>
        <dbReference type="Proteomes" id="UP000623967"/>
    </source>
</evidence>
<dbReference type="PANTHER" id="PTHR43371">
    <property type="entry name" value="VITAMIN B12-DEPENDENT RIBONUCLEOTIDE REDUCTASE"/>
    <property type="match status" value="1"/>
</dbReference>
<evidence type="ECO:0000256" key="8">
    <source>
        <dbReference type="ARBA" id="ARBA00023002"/>
    </source>
</evidence>
<comment type="catalytic activity">
    <reaction evidence="12">
        <text>a 2'-deoxyribonucleoside 5'-diphosphate + [thioredoxin]-disulfide + H2O = a ribonucleoside 5'-diphosphate + [thioredoxin]-dithiol</text>
        <dbReference type="Rhea" id="RHEA:23252"/>
        <dbReference type="Rhea" id="RHEA-COMP:10698"/>
        <dbReference type="Rhea" id="RHEA-COMP:10700"/>
        <dbReference type="ChEBI" id="CHEBI:15377"/>
        <dbReference type="ChEBI" id="CHEBI:29950"/>
        <dbReference type="ChEBI" id="CHEBI:50058"/>
        <dbReference type="ChEBI" id="CHEBI:57930"/>
        <dbReference type="ChEBI" id="CHEBI:73316"/>
        <dbReference type="EC" id="1.17.4.1"/>
    </reaction>
</comment>
<evidence type="ECO:0000256" key="3">
    <source>
        <dbReference type="ARBA" id="ARBA00012274"/>
    </source>
</evidence>
<evidence type="ECO:0000256" key="10">
    <source>
        <dbReference type="ARBA" id="ARBA00025437"/>
    </source>
</evidence>